<keyword evidence="5" id="KW-1185">Reference proteome</keyword>
<dbReference type="EMBL" id="FOWW01000002">
    <property type="protein sequence ID" value="SFP34405.1"/>
    <property type="molecule type" value="Genomic_DNA"/>
</dbReference>
<feature type="signal peptide" evidence="3">
    <location>
        <begin position="1"/>
        <end position="31"/>
    </location>
</feature>
<organism evidence="4 5">
    <name type="scientific">Amycolatopsis arida</name>
    <dbReference type="NCBI Taxonomy" id="587909"/>
    <lineage>
        <taxon>Bacteria</taxon>
        <taxon>Bacillati</taxon>
        <taxon>Actinomycetota</taxon>
        <taxon>Actinomycetes</taxon>
        <taxon>Pseudonocardiales</taxon>
        <taxon>Pseudonocardiaceae</taxon>
        <taxon>Amycolatopsis</taxon>
    </lineage>
</organism>
<keyword evidence="2" id="KW-1133">Transmembrane helix</keyword>
<dbReference type="STRING" id="587909.SAMN05421810_102317"/>
<proteinExistence type="predicted"/>
<evidence type="ECO:0000313" key="5">
    <source>
        <dbReference type="Proteomes" id="UP000198727"/>
    </source>
</evidence>
<keyword evidence="3" id="KW-0732">Signal</keyword>
<evidence type="ECO:0000313" key="4">
    <source>
        <dbReference type="EMBL" id="SFP34405.1"/>
    </source>
</evidence>
<sequence>MSLARRSARTVLAALPLALAVLLPTAGTAHATFTEDDRATRHEGNVDGGQKDACERAGLAGQPVELPESTLHGEENRFLDITAVPDGVTVTGIVVKGGDAYNVYEPGERGLPETPPWTELRAPLNKGGKIPAISHWFVCATTTPDTSTTPPTSATATPPTEPSTPGETSSSAPSSSTTTSTPPAGATTTTTPAAVAVEDTDNLASTGFDSGWLIWVGALLVLGGATVLVLLRLRRGQA</sequence>
<feature type="transmembrane region" description="Helical" evidence="2">
    <location>
        <begin position="212"/>
        <end position="233"/>
    </location>
</feature>
<dbReference type="AlphaFoldDB" id="A0A1I5PK35"/>
<reference evidence="5" key="1">
    <citation type="submission" date="2016-10" db="EMBL/GenBank/DDBJ databases">
        <authorList>
            <person name="Varghese N."/>
            <person name="Submissions S."/>
        </authorList>
    </citation>
    <scope>NUCLEOTIDE SEQUENCE [LARGE SCALE GENOMIC DNA]</scope>
    <source>
        <strain evidence="5">CGMCC 4.5579</strain>
    </source>
</reference>
<protein>
    <submittedName>
        <fullName evidence="4">LPXTG-motif cell wall anchor domain-containing protein</fullName>
    </submittedName>
</protein>
<evidence type="ECO:0000256" key="3">
    <source>
        <dbReference type="SAM" id="SignalP"/>
    </source>
</evidence>
<evidence type="ECO:0000256" key="2">
    <source>
        <dbReference type="SAM" id="Phobius"/>
    </source>
</evidence>
<gene>
    <name evidence="4" type="ORF">SAMN05421810_102317</name>
</gene>
<feature type="region of interest" description="Disordered" evidence="1">
    <location>
        <begin position="141"/>
        <end position="193"/>
    </location>
</feature>
<accession>A0A1I5PK35</accession>
<name>A0A1I5PK35_9PSEU</name>
<dbReference type="OrthoDB" id="3700838at2"/>
<keyword evidence="2" id="KW-0812">Transmembrane</keyword>
<dbReference type="RefSeq" id="WP_092529097.1">
    <property type="nucleotide sequence ID" value="NZ_FOWW01000002.1"/>
</dbReference>
<keyword evidence="2" id="KW-0472">Membrane</keyword>
<dbReference type="NCBIfam" id="TIGR01167">
    <property type="entry name" value="LPXTG_anchor"/>
    <property type="match status" value="1"/>
</dbReference>
<evidence type="ECO:0000256" key="1">
    <source>
        <dbReference type="SAM" id="MobiDB-lite"/>
    </source>
</evidence>
<feature type="chain" id="PRO_5011510564" evidence="3">
    <location>
        <begin position="32"/>
        <end position="238"/>
    </location>
</feature>
<dbReference type="Proteomes" id="UP000198727">
    <property type="component" value="Unassembled WGS sequence"/>
</dbReference>